<proteinExistence type="predicted"/>
<evidence type="ECO:0000313" key="3">
    <source>
        <dbReference type="Proteomes" id="UP000294843"/>
    </source>
</evidence>
<dbReference type="RefSeq" id="WP_133450623.1">
    <property type="nucleotide sequence ID" value="NZ_CP128470.1"/>
</dbReference>
<dbReference type="EMBL" id="SCWF01000001">
    <property type="protein sequence ID" value="TDM15415.1"/>
    <property type="molecule type" value="Genomic_DNA"/>
</dbReference>
<dbReference type="SUPFAM" id="SSF140652">
    <property type="entry name" value="YozE-like"/>
    <property type="match status" value="1"/>
</dbReference>
<protein>
    <submittedName>
        <fullName evidence="2">YozE family protein</fullName>
    </submittedName>
</protein>
<gene>
    <name evidence="2" type="ORF">ERX55_00470</name>
</gene>
<dbReference type="Pfam" id="PF06855">
    <property type="entry name" value="YozE_SAM_like"/>
    <property type="match status" value="1"/>
</dbReference>
<name>A0A4R6C266_9STAP</name>
<dbReference type="OrthoDB" id="2242851at2"/>
<comment type="caution">
    <text evidence="2">The sequence shown here is derived from an EMBL/GenBank/DDBJ whole genome shotgun (WGS) entry which is preliminary data.</text>
</comment>
<accession>A0A4R6C266</accession>
<organism evidence="2 3">
    <name type="scientific">Macrococcus bovicus</name>
    <dbReference type="NCBI Taxonomy" id="69968"/>
    <lineage>
        <taxon>Bacteria</taxon>
        <taxon>Bacillati</taxon>
        <taxon>Bacillota</taxon>
        <taxon>Bacilli</taxon>
        <taxon>Bacillales</taxon>
        <taxon>Staphylococcaceae</taxon>
        <taxon>Macrococcus</taxon>
    </lineage>
</organism>
<dbReference type="Gene3D" id="1.10.150.260">
    <property type="entry name" value="YozE SAM-like"/>
    <property type="match status" value="1"/>
</dbReference>
<dbReference type="AlphaFoldDB" id="A0A4R6C266"/>
<feature type="domain" description="YozE SAM-like" evidence="1">
    <location>
        <begin position="5"/>
        <end position="69"/>
    </location>
</feature>
<sequence>MKDHSFYQYVLTLRGSNDAEGLFAEAVFADLMFPKQAQSYHELSDYIENYGTMAMNLSVFDDLFHAYEEWRHF</sequence>
<dbReference type="NCBIfam" id="NF010193">
    <property type="entry name" value="PRK13672.1"/>
    <property type="match status" value="1"/>
</dbReference>
<evidence type="ECO:0000259" key="1">
    <source>
        <dbReference type="Pfam" id="PF06855"/>
    </source>
</evidence>
<reference evidence="2 3" key="1">
    <citation type="submission" date="2019-01" db="EMBL/GenBank/DDBJ databases">
        <title>Draft genome sequences of the type strains of six Macrococcus species.</title>
        <authorList>
            <person name="Mazhar S."/>
            <person name="Altermann E."/>
            <person name="Hill C."/>
            <person name="Mcauliffe O."/>
        </authorList>
    </citation>
    <scope>NUCLEOTIDE SEQUENCE [LARGE SCALE GENOMIC DNA]</scope>
    <source>
        <strain evidence="2 3">ATCC 51825</strain>
    </source>
</reference>
<keyword evidence="3" id="KW-1185">Reference proteome</keyword>
<evidence type="ECO:0000313" key="2">
    <source>
        <dbReference type="EMBL" id="TDM15415.1"/>
    </source>
</evidence>
<dbReference type="InterPro" id="IPR036806">
    <property type="entry name" value="YozE_SAM-like_sf"/>
</dbReference>
<dbReference type="Proteomes" id="UP000294843">
    <property type="component" value="Unassembled WGS sequence"/>
</dbReference>
<dbReference type="InterPro" id="IPR023089">
    <property type="entry name" value="YozE_SAM-like"/>
</dbReference>